<evidence type="ECO:0000313" key="2">
    <source>
        <dbReference type="Proteomes" id="UP000805193"/>
    </source>
</evidence>
<protein>
    <submittedName>
        <fullName evidence="1">Uncharacterized protein</fullName>
    </submittedName>
</protein>
<organism evidence="1 2">
    <name type="scientific">Ixodes persulcatus</name>
    <name type="common">Taiga tick</name>
    <dbReference type="NCBI Taxonomy" id="34615"/>
    <lineage>
        <taxon>Eukaryota</taxon>
        <taxon>Metazoa</taxon>
        <taxon>Ecdysozoa</taxon>
        <taxon>Arthropoda</taxon>
        <taxon>Chelicerata</taxon>
        <taxon>Arachnida</taxon>
        <taxon>Acari</taxon>
        <taxon>Parasitiformes</taxon>
        <taxon>Ixodida</taxon>
        <taxon>Ixodoidea</taxon>
        <taxon>Ixodidae</taxon>
        <taxon>Ixodinae</taxon>
        <taxon>Ixodes</taxon>
    </lineage>
</organism>
<dbReference type="Proteomes" id="UP000805193">
    <property type="component" value="Unassembled WGS sequence"/>
</dbReference>
<gene>
    <name evidence="1" type="ORF">HPB47_026946</name>
</gene>
<keyword evidence="2" id="KW-1185">Reference proteome</keyword>
<evidence type="ECO:0000313" key="1">
    <source>
        <dbReference type="EMBL" id="KAG0425879.1"/>
    </source>
</evidence>
<sequence>MKSIFDDLRLLHLHLAAGPGRRRQDVQPRRCTDLVVRACRPFLVGIAKCGNAWRTLSHVTDNNLPPPAPALKDFPDIIITVNEDNDPAPTPPAVPDYPDIIDLEGDDLYFDAVERLPPVQAAEDPQLADALENPPLLDILDNELHVDDQAEENGDQGTDGGQHNTPPANDADLLDDDQLPVILLPPDDVTPTDWPVDVPQQAEPENMKREQRENKRGTRRREYFTKDELQCSGQGPNQKDVISVMLDGEKTFVPKRFLPRSTREKHFVYTKTSILIPALG</sequence>
<dbReference type="EMBL" id="JABSTQ010009789">
    <property type="protein sequence ID" value="KAG0425879.1"/>
    <property type="molecule type" value="Genomic_DNA"/>
</dbReference>
<name>A0AC60PX89_IXOPE</name>
<accession>A0AC60PX89</accession>
<comment type="caution">
    <text evidence="1">The sequence shown here is derived from an EMBL/GenBank/DDBJ whole genome shotgun (WGS) entry which is preliminary data.</text>
</comment>
<proteinExistence type="predicted"/>
<reference evidence="1 2" key="1">
    <citation type="journal article" date="2020" name="Cell">
        <title>Large-Scale Comparative Analyses of Tick Genomes Elucidate Their Genetic Diversity and Vector Capacities.</title>
        <authorList>
            <consortium name="Tick Genome and Microbiome Consortium (TIGMIC)"/>
            <person name="Jia N."/>
            <person name="Wang J."/>
            <person name="Shi W."/>
            <person name="Du L."/>
            <person name="Sun Y."/>
            <person name="Zhan W."/>
            <person name="Jiang J.F."/>
            <person name="Wang Q."/>
            <person name="Zhang B."/>
            <person name="Ji P."/>
            <person name="Bell-Sakyi L."/>
            <person name="Cui X.M."/>
            <person name="Yuan T.T."/>
            <person name="Jiang B.G."/>
            <person name="Yang W.F."/>
            <person name="Lam T.T."/>
            <person name="Chang Q.C."/>
            <person name="Ding S.J."/>
            <person name="Wang X.J."/>
            <person name="Zhu J.G."/>
            <person name="Ruan X.D."/>
            <person name="Zhao L."/>
            <person name="Wei J.T."/>
            <person name="Ye R.Z."/>
            <person name="Que T.C."/>
            <person name="Du C.H."/>
            <person name="Zhou Y.H."/>
            <person name="Cheng J.X."/>
            <person name="Dai P.F."/>
            <person name="Guo W.B."/>
            <person name="Han X.H."/>
            <person name="Huang E.J."/>
            <person name="Li L.F."/>
            <person name="Wei W."/>
            <person name="Gao Y.C."/>
            <person name="Liu J.Z."/>
            <person name="Shao H.Z."/>
            <person name="Wang X."/>
            <person name="Wang C.C."/>
            <person name="Yang T.C."/>
            <person name="Huo Q.B."/>
            <person name="Li W."/>
            <person name="Chen H.Y."/>
            <person name="Chen S.E."/>
            <person name="Zhou L.G."/>
            <person name="Ni X.B."/>
            <person name="Tian J.H."/>
            <person name="Sheng Y."/>
            <person name="Liu T."/>
            <person name="Pan Y.S."/>
            <person name="Xia L.Y."/>
            <person name="Li J."/>
            <person name="Zhao F."/>
            <person name="Cao W.C."/>
        </authorList>
    </citation>
    <scope>NUCLEOTIDE SEQUENCE [LARGE SCALE GENOMIC DNA]</scope>
    <source>
        <strain evidence="1">Iper-2018</strain>
    </source>
</reference>